<reference evidence="2 3" key="1">
    <citation type="submission" date="2021-07" db="EMBL/GenBank/DDBJ databases">
        <title>The Aristolochia fimbriata genome: insights into angiosperm evolution, floral development and chemical biosynthesis.</title>
        <authorList>
            <person name="Jiao Y."/>
        </authorList>
    </citation>
    <scope>NUCLEOTIDE SEQUENCE [LARGE SCALE GENOMIC DNA]</scope>
    <source>
        <strain evidence="2">IBCAS-2021</strain>
        <tissue evidence="2">Leaf</tissue>
    </source>
</reference>
<evidence type="ECO:0000256" key="1">
    <source>
        <dbReference type="SAM" id="MobiDB-lite"/>
    </source>
</evidence>
<protein>
    <submittedName>
        <fullName evidence="2">Uncharacterized protein</fullName>
    </submittedName>
</protein>
<organism evidence="2 3">
    <name type="scientific">Aristolochia fimbriata</name>
    <name type="common">White veined hardy Dutchman's pipe vine</name>
    <dbReference type="NCBI Taxonomy" id="158543"/>
    <lineage>
        <taxon>Eukaryota</taxon>
        <taxon>Viridiplantae</taxon>
        <taxon>Streptophyta</taxon>
        <taxon>Embryophyta</taxon>
        <taxon>Tracheophyta</taxon>
        <taxon>Spermatophyta</taxon>
        <taxon>Magnoliopsida</taxon>
        <taxon>Magnoliidae</taxon>
        <taxon>Piperales</taxon>
        <taxon>Aristolochiaceae</taxon>
        <taxon>Aristolochia</taxon>
    </lineage>
</organism>
<evidence type="ECO:0000313" key="3">
    <source>
        <dbReference type="Proteomes" id="UP000825729"/>
    </source>
</evidence>
<dbReference type="EMBL" id="JAINDJ010000002">
    <property type="protein sequence ID" value="KAG9458636.1"/>
    <property type="molecule type" value="Genomic_DNA"/>
</dbReference>
<evidence type="ECO:0000313" key="2">
    <source>
        <dbReference type="EMBL" id="KAG9458636.1"/>
    </source>
</evidence>
<proteinExistence type="predicted"/>
<feature type="region of interest" description="Disordered" evidence="1">
    <location>
        <begin position="86"/>
        <end position="116"/>
    </location>
</feature>
<dbReference type="Proteomes" id="UP000825729">
    <property type="component" value="Unassembled WGS sequence"/>
</dbReference>
<accession>A0AAV7FEX7</accession>
<sequence length="116" mass="12839">MSSLPPPQPLELSYKTGFGSSTSFMTSSSRVMFEKEKDGGSSEEVEIAIYAMNKKNENLKNGVNCLRSPSEGGSSQGITSLFLKRRSMQKSKAQSHKREMNQGIAFSRPLRDLSKK</sequence>
<keyword evidence="3" id="KW-1185">Reference proteome</keyword>
<gene>
    <name evidence="2" type="ORF">H6P81_003144</name>
</gene>
<name>A0AAV7FEX7_ARIFI</name>
<feature type="compositionally biased region" description="Basic residues" evidence="1">
    <location>
        <begin position="86"/>
        <end position="95"/>
    </location>
</feature>
<comment type="caution">
    <text evidence="2">The sequence shown here is derived from an EMBL/GenBank/DDBJ whole genome shotgun (WGS) entry which is preliminary data.</text>
</comment>
<dbReference type="AlphaFoldDB" id="A0AAV7FEX7"/>